<evidence type="ECO:0000313" key="9">
    <source>
        <dbReference type="Proteomes" id="UP000050996"/>
    </source>
</evidence>
<dbReference type="AlphaFoldDB" id="A0A0Q3VHH1"/>
<keyword evidence="4 6" id="KW-1133">Transmembrane helix</keyword>
<protein>
    <recommendedName>
        <fullName evidence="7">RDD domain-containing protein</fullName>
    </recommendedName>
</protein>
<dbReference type="RefSeq" id="WP_053475413.1">
    <property type="nucleotide sequence ID" value="NZ_CP041305.1"/>
</dbReference>
<evidence type="ECO:0000256" key="4">
    <source>
        <dbReference type="ARBA" id="ARBA00022989"/>
    </source>
</evidence>
<dbReference type="GO" id="GO:0005886">
    <property type="term" value="C:plasma membrane"/>
    <property type="evidence" value="ECO:0007669"/>
    <property type="project" value="UniProtKB-SubCell"/>
</dbReference>
<keyword evidence="9" id="KW-1185">Reference proteome</keyword>
<dbReference type="EMBL" id="LJIX01000006">
    <property type="protein sequence ID" value="KQL18906.1"/>
    <property type="molecule type" value="Genomic_DNA"/>
</dbReference>
<accession>A0A0Q3VHH1</accession>
<dbReference type="PANTHER" id="PTHR36115">
    <property type="entry name" value="PROLINE-RICH ANTIGEN HOMOLOG-RELATED"/>
    <property type="match status" value="1"/>
</dbReference>
<proteinExistence type="predicted"/>
<name>A0A0Q3VHH1_9BACI</name>
<dbReference type="Pfam" id="PF06271">
    <property type="entry name" value="RDD"/>
    <property type="match status" value="1"/>
</dbReference>
<feature type="domain" description="RDD" evidence="7">
    <location>
        <begin position="16"/>
        <end position="168"/>
    </location>
</feature>
<evidence type="ECO:0000256" key="6">
    <source>
        <dbReference type="SAM" id="Phobius"/>
    </source>
</evidence>
<dbReference type="PATRIC" id="fig|1637975.4.peg.1825"/>
<evidence type="ECO:0000259" key="7">
    <source>
        <dbReference type="Pfam" id="PF06271"/>
    </source>
</evidence>
<evidence type="ECO:0000256" key="2">
    <source>
        <dbReference type="ARBA" id="ARBA00022475"/>
    </source>
</evidence>
<feature type="transmembrane region" description="Helical" evidence="6">
    <location>
        <begin position="23"/>
        <end position="48"/>
    </location>
</feature>
<sequence length="175" mass="19531">METILEKQPYEERKEYGGFWIRFAAYLIDAIIVGIPLGIISVIIYMLFILPTGALELYADPAYYNQDISDEQALLFLGSYLGATVVTILLCWIVAIAYFAGLHASKWQATIGKKLLGLKVTDLHGNRISFWRSLGRYLALSFLSGIFCIGFIIAAFTEKKQSLHDLIASTIVIKG</sequence>
<feature type="transmembrane region" description="Helical" evidence="6">
    <location>
        <begin position="137"/>
        <end position="156"/>
    </location>
</feature>
<dbReference type="InterPro" id="IPR051791">
    <property type="entry name" value="Pra-immunoreactive"/>
</dbReference>
<keyword evidence="3 6" id="KW-0812">Transmembrane</keyword>
<comment type="subcellular location">
    <subcellularLocation>
        <location evidence="1">Cell membrane</location>
        <topology evidence="1">Multi-pass membrane protein</topology>
    </subcellularLocation>
</comment>
<organism evidence="8 9">
    <name type="scientific">Cytobacillus solani</name>
    <dbReference type="NCBI Taxonomy" id="1637975"/>
    <lineage>
        <taxon>Bacteria</taxon>
        <taxon>Bacillati</taxon>
        <taxon>Bacillota</taxon>
        <taxon>Bacilli</taxon>
        <taxon>Bacillales</taxon>
        <taxon>Bacillaceae</taxon>
        <taxon>Cytobacillus</taxon>
    </lineage>
</organism>
<evidence type="ECO:0000256" key="5">
    <source>
        <dbReference type="ARBA" id="ARBA00023136"/>
    </source>
</evidence>
<reference evidence="8 9" key="1">
    <citation type="submission" date="2015-09" db="EMBL/GenBank/DDBJ databases">
        <title>Genome sequencing project for genomic taxonomy and phylogenomics of Bacillus-like bacteria.</title>
        <authorList>
            <person name="Liu B."/>
            <person name="Wang J."/>
            <person name="Zhu Y."/>
            <person name="Liu G."/>
            <person name="Chen Q."/>
            <person name="Chen Z."/>
            <person name="Lan J."/>
            <person name="Che J."/>
            <person name="Ge C."/>
            <person name="Shi H."/>
            <person name="Pan Z."/>
            <person name="Liu X."/>
        </authorList>
    </citation>
    <scope>NUCLEOTIDE SEQUENCE [LARGE SCALE GENOMIC DNA]</scope>
    <source>
        <strain evidence="8 9">FJAT-18043</strain>
    </source>
</reference>
<dbReference type="InterPro" id="IPR010432">
    <property type="entry name" value="RDD"/>
</dbReference>
<feature type="transmembrane region" description="Helical" evidence="6">
    <location>
        <begin position="73"/>
        <end position="100"/>
    </location>
</feature>
<dbReference type="PANTHER" id="PTHR36115:SF9">
    <property type="entry name" value="LMO1584 PROTEIN"/>
    <property type="match status" value="1"/>
</dbReference>
<evidence type="ECO:0000256" key="1">
    <source>
        <dbReference type="ARBA" id="ARBA00004651"/>
    </source>
</evidence>
<evidence type="ECO:0000256" key="3">
    <source>
        <dbReference type="ARBA" id="ARBA00022692"/>
    </source>
</evidence>
<gene>
    <name evidence="8" type="ORF">AN957_10200</name>
</gene>
<keyword evidence="2" id="KW-1003">Cell membrane</keyword>
<keyword evidence="5 6" id="KW-0472">Membrane</keyword>
<dbReference type="Proteomes" id="UP000050996">
    <property type="component" value="Unassembled WGS sequence"/>
</dbReference>
<evidence type="ECO:0000313" key="8">
    <source>
        <dbReference type="EMBL" id="KQL18906.1"/>
    </source>
</evidence>
<comment type="caution">
    <text evidence="8">The sequence shown here is derived from an EMBL/GenBank/DDBJ whole genome shotgun (WGS) entry which is preliminary data.</text>
</comment>
<dbReference type="STRING" id="1637975.AN957_10200"/>